<evidence type="ECO:0000313" key="1">
    <source>
        <dbReference type="EMBL" id="CAF4345561.1"/>
    </source>
</evidence>
<evidence type="ECO:0000313" key="2">
    <source>
        <dbReference type="Proteomes" id="UP000663823"/>
    </source>
</evidence>
<dbReference type="Proteomes" id="UP000663823">
    <property type="component" value="Unassembled WGS sequence"/>
</dbReference>
<protein>
    <submittedName>
        <fullName evidence="1">Uncharacterized protein</fullName>
    </submittedName>
</protein>
<dbReference type="EMBL" id="CAJOAX010061867">
    <property type="protein sequence ID" value="CAF4345561.1"/>
    <property type="molecule type" value="Genomic_DNA"/>
</dbReference>
<accession>A0A820KRP3</accession>
<gene>
    <name evidence="1" type="ORF">OTI717_LOCUS43379</name>
</gene>
<reference evidence="1" key="1">
    <citation type="submission" date="2021-02" db="EMBL/GenBank/DDBJ databases">
        <authorList>
            <person name="Nowell W R."/>
        </authorList>
    </citation>
    <scope>NUCLEOTIDE SEQUENCE</scope>
</reference>
<organism evidence="1 2">
    <name type="scientific">Rotaria sordida</name>
    <dbReference type="NCBI Taxonomy" id="392033"/>
    <lineage>
        <taxon>Eukaryota</taxon>
        <taxon>Metazoa</taxon>
        <taxon>Spiralia</taxon>
        <taxon>Gnathifera</taxon>
        <taxon>Rotifera</taxon>
        <taxon>Eurotatoria</taxon>
        <taxon>Bdelloidea</taxon>
        <taxon>Philodinida</taxon>
        <taxon>Philodinidae</taxon>
        <taxon>Rotaria</taxon>
    </lineage>
</organism>
<feature type="non-terminal residue" evidence="1">
    <location>
        <position position="1"/>
    </location>
</feature>
<proteinExistence type="predicted"/>
<comment type="caution">
    <text evidence="1">The sequence shown here is derived from an EMBL/GenBank/DDBJ whole genome shotgun (WGS) entry which is preliminary data.</text>
</comment>
<sequence>MTLEGTIDMENMKMLPLKEKNFNNNNDTSKFDVVPSNEKISHGNREILSDIRTILYAIIF</sequence>
<name>A0A820KRP3_9BILA</name>
<dbReference type="AlphaFoldDB" id="A0A820KRP3"/>